<dbReference type="RefSeq" id="WP_087276004.1">
    <property type="nucleotide sequence ID" value="NZ_CP021455.1"/>
</dbReference>
<name>A0A1Y0EII8_9BURK</name>
<evidence type="ECO:0000313" key="2">
    <source>
        <dbReference type="Proteomes" id="UP000196138"/>
    </source>
</evidence>
<dbReference type="AlphaFoldDB" id="A0A1Y0EII8"/>
<organism evidence="1 2">
    <name type="scientific">Comamonas serinivorans</name>
    <dbReference type="NCBI Taxonomy" id="1082851"/>
    <lineage>
        <taxon>Bacteria</taxon>
        <taxon>Pseudomonadati</taxon>
        <taxon>Pseudomonadota</taxon>
        <taxon>Betaproteobacteria</taxon>
        <taxon>Burkholderiales</taxon>
        <taxon>Comamonadaceae</taxon>
        <taxon>Comamonas</taxon>
    </lineage>
</organism>
<dbReference type="Proteomes" id="UP000196138">
    <property type="component" value="Chromosome"/>
</dbReference>
<sequence>MAPVAGSAAPALMYPLSSEQADRLLATVMAGEFAGTPISRVDLPNPGYTATMRVLLDSHQITAVRVPARGMRDGAPVDGYYFEVQDAGTLLFSGKQRARKVFERLTHDAGVLAPALPQAR</sequence>
<keyword evidence="2" id="KW-1185">Reference proteome</keyword>
<protein>
    <submittedName>
        <fullName evidence="1">Uncharacterized protein</fullName>
    </submittedName>
</protein>
<reference evidence="1 2" key="1">
    <citation type="submission" date="2017-05" db="EMBL/GenBank/DDBJ databases">
        <authorList>
            <person name="Song R."/>
            <person name="Chenine A.L."/>
            <person name="Ruprecht R.M."/>
        </authorList>
    </citation>
    <scope>NUCLEOTIDE SEQUENCE [LARGE SCALE GENOMIC DNA]</scope>
    <source>
        <strain evidence="1 2">DSM 26136</strain>
    </source>
</reference>
<proteinExistence type="predicted"/>
<dbReference type="KEGG" id="cser:CCO03_00925"/>
<gene>
    <name evidence="1" type="ORF">CCO03_00925</name>
</gene>
<dbReference type="OrthoDB" id="7204414at2"/>
<evidence type="ECO:0000313" key="1">
    <source>
        <dbReference type="EMBL" id="ARU03433.1"/>
    </source>
</evidence>
<dbReference type="EMBL" id="CP021455">
    <property type="protein sequence ID" value="ARU03433.1"/>
    <property type="molecule type" value="Genomic_DNA"/>
</dbReference>
<accession>A0A1Y0EII8</accession>